<keyword evidence="1 3" id="KW-0489">Methyltransferase</keyword>
<dbReference type="InterPro" id="IPR003788">
    <property type="entry name" value="NDUFAF7"/>
</dbReference>
<name>A0A512MHE9_9BACT</name>
<evidence type="ECO:0000313" key="3">
    <source>
        <dbReference type="EMBL" id="GEP46149.1"/>
    </source>
</evidence>
<dbReference type="InterPro" id="IPR038375">
    <property type="entry name" value="NDUFAF7_sf"/>
</dbReference>
<evidence type="ECO:0000313" key="4">
    <source>
        <dbReference type="Proteomes" id="UP000321577"/>
    </source>
</evidence>
<dbReference type="PANTHER" id="PTHR12049">
    <property type="entry name" value="PROTEIN ARGININE METHYLTRANSFERASE NDUFAF7, MITOCHONDRIAL"/>
    <property type="match status" value="1"/>
</dbReference>
<dbReference type="Proteomes" id="UP000321577">
    <property type="component" value="Unassembled WGS sequence"/>
</dbReference>
<reference evidence="3 4" key="1">
    <citation type="submission" date="2019-07" db="EMBL/GenBank/DDBJ databases">
        <title>Whole genome shotgun sequence of Brevifollis gellanilyticus NBRC 108608.</title>
        <authorList>
            <person name="Hosoyama A."/>
            <person name="Uohara A."/>
            <person name="Ohji S."/>
            <person name="Ichikawa N."/>
        </authorList>
    </citation>
    <scope>NUCLEOTIDE SEQUENCE [LARGE SCALE GENOMIC DNA]</scope>
    <source>
        <strain evidence="3 4">NBRC 108608</strain>
    </source>
</reference>
<dbReference type="EMBL" id="BKAG01000073">
    <property type="protein sequence ID" value="GEP46149.1"/>
    <property type="molecule type" value="Genomic_DNA"/>
</dbReference>
<dbReference type="RefSeq" id="WP_146855750.1">
    <property type="nucleotide sequence ID" value="NZ_BKAG01000073.1"/>
</dbReference>
<gene>
    <name evidence="3" type="ORF">BGE01nite_54400</name>
</gene>
<evidence type="ECO:0000256" key="2">
    <source>
        <dbReference type="ARBA" id="ARBA00022679"/>
    </source>
</evidence>
<evidence type="ECO:0000256" key="1">
    <source>
        <dbReference type="ARBA" id="ARBA00022603"/>
    </source>
</evidence>
<protein>
    <submittedName>
        <fullName evidence="3">SAM-dependent methyltransferase</fullName>
    </submittedName>
</protein>
<dbReference type="GO" id="GO:0035243">
    <property type="term" value="F:protein-arginine omega-N symmetric methyltransferase activity"/>
    <property type="evidence" value="ECO:0007669"/>
    <property type="project" value="TreeGrafter"/>
</dbReference>
<dbReference type="SUPFAM" id="SSF53335">
    <property type="entry name" value="S-adenosyl-L-methionine-dependent methyltransferases"/>
    <property type="match status" value="1"/>
</dbReference>
<dbReference type="Gene3D" id="3.40.50.12710">
    <property type="match status" value="1"/>
</dbReference>
<keyword evidence="2 3" id="KW-0808">Transferase</keyword>
<accession>A0A512MHE9</accession>
<dbReference type="InterPro" id="IPR029063">
    <property type="entry name" value="SAM-dependent_MTases_sf"/>
</dbReference>
<comment type="caution">
    <text evidence="3">The sequence shown here is derived from an EMBL/GenBank/DDBJ whole genome shotgun (WGS) entry which is preliminary data.</text>
</comment>
<proteinExistence type="predicted"/>
<dbReference type="Pfam" id="PF02636">
    <property type="entry name" value="Methyltransf_28"/>
    <property type="match status" value="1"/>
</dbReference>
<sequence length="320" mass="36318">MPETFAAFMARALHDPQRGYYARRVQGIGGERGDFATSATLSPQLGQAVAGWLDACRRDMPQVRHVIEVGAGNGALMQTVRKSLGWWARSRLCWHVVETSTVLRDQQKQRLGAGITWHDTLERALDACGGSAFIYHNELLDAFPVRLVQWQNDAWNEVSVEFASGRACEVLEPLTLESEGFSAIAQAPLHPQQRYELHESVRDWLRGWTPHWKQGAMLTVDYGDVFPAVYHRRPRGTLRAYLMHSRMEGQDLYENVGRQDITADINFTDYRRWTRELGVQEQAWQTQAEFIRSYLPRATGPLLDPEGAGGAFKVVIHQRG</sequence>
<organism evidence="3 4">
    <name type="scientific">Brevifollis gellanilyticus</name>
    <dbReference type="NCBI Taxonomy" id="748831"/>
    <lineage>
        <taxon>Bacteria</taxon>
        <taxon>Pseudomonadati</taxon>
        <taxon>Verrucomicrobiota</taxon>
        <taxon>Verrucomicrobiia</taxon>
        <taxon>Verrucomicrobiales</taxon>
        <taxon>Verrucomicrobiaceae</taxon>
    </lineage>
</organism>
<dbReference type="GO" id="GO:0032259">
    <property type="term" value="P:methylation"/>
    <property type="evidence" value="ECO:0007669"/>
    <property type="project" value="UniProtKB-KW"/>
</dbReference>
<keyword evidence="4" id="KW-1185">Reference proteome</keyword>
<dbReference type="AlphaFoldDB" id="A0A512MHE9"/>
<dbReference type="PANTHER" id="PTHR12049:SF7">
    <property type="entry name" value="PROTEIN ARGININE METHYLTRANSFERASE NDUFAF7, MITOCHONDRIAL"/>
    <property type="match status" value="1"/>
</dbReference>
<dbReference type="OrthoDB" id="9794208at2"/>